<protein>
    <submittedName>
        <fullName evidence="2">Uncharacterized protein</fullName>
    </submittedName>
</protein>
<gene>
    <name evidence="2" type="ORF">HRI_003411900</name>
</gene>
<dbReference type="PANTHER" id="PTHR33592">
    <property type="entry name" value="TRANSMEMBRANE PROTEIN"/>
    <property type="match status" value="1"/>
</dbReference>
<keyword evidence="1" id="KW-0732">Signal</keyword>
<feature type="signal peptide" evidence="1">
    <location>
        <begin position="1"/>
        <end position="27"/>
    </location>
</feature>
<proteinExistence type="predicted"/>
<accession>A0A9W7IKY5</accession>
<feature type="chain" id="PRO_5040961972" evidence="1">
    <location>
        <begin position="28"/>
        <end position="100"/>
    </location>
</feature>
<reference evidence="2" key="1">
    <citation type="submission" date="2023-05" db="EMBL/GenBank/DDBJ databases">
        <title>Genome and transcriptome analyses reveal genes involved in the formation of fine ridges on petal epidermal cells in Hibiscus trionum.</title>
        <authorList>
            <person name="Koshimizu S."/>
            <person name="Masuda S."/>
            <person name="Ishii T."/>
            <person name="Shirasu K."/>
            <person name="Hoshino A."/>
            <person name="Arita M."/>
        </authorList>
    </citation>
    <scope>NUCLEOTIDE SEQUENCE</scope>
    <source>
        <strain evidence="2">Hamamatsu line</strain>
    </source>
</reference>
<sequence length="100" mass="10817">MGSLKHFKISILFALLFISLTAQFGVAIRPWHWQGKILPDFESLQRGPVTPSSHSPCTNIPGQSGICVNEINAAGHLLPSPPTYPDIQVVKFSGTTSMGE</sequence>
<dbReference type="AlphaFoldDB" id="A0A9W7IKY5"/>
<dbReference type="PANTHER" id="PTHR33592:SF10">
    <property type="entry name" value="TRANSMEMBRANE PROTEIN"/>
    <property type="match status" value="1"/>
</dbReference>
<comment type="caution">
    <text evidence="2">The sequence shown here is derived from an EMBL/GenBank/DDBJ whole genome shotgun (WGS) entry which is preliminary data.</text>
</comment>
<evidence type="ECO:0000256" key="1">
    <source>
        <dbReference type="SAM" id="SignalP"/>
    </source>
</evidence>
<dbReference type="EMBL" id="BSYR01000030">
    <property type="protein sequence ID" value="GMI97426.1"/>
    <property type="molecule type" value="Genomic_DNA"/>
</dbReference>
<evidence type="ECO:0000313" key="2">
    <source>
        <dbReference type="EMBL" id="GMI97426.1"/>
    </source>
</evidence>
<name>A0A9W7IKY5_HIBTR</name>
<keyword evidence="3" id="KW-1185">Reference proteome</keyword>
<organism evidence="2 3">
    <name type="scientific">Hibiscus trionum</name>
    <name type="common">Flower of an hour</name>
    <dbReference type="NCBI Taxonomy" id="183268"/>
    <lineage>
        <taxon>Eukaryota</taxon>
        <taxon>Viridiplantae</taxon>
        <taxon>Streptophyta</taxon>
        <taxon>Embryophyta</taxon>
        <taxon>Tracheophyta</taxon>
        <taxon>Spermatophyta</taxon>
        <taxon>Magnoliopsida</taxon>
        <taxon>eudicotyledons</taxon>
        <taxon>Gunneridae</taxon>
        <taxon>Pentapetalae</taxon>
        <taxon>rosids</taxon>
        <taxon>malvids</taxon>
        <taxon>Malvales</taxon>
        <taxon>Malvaceae</taxon>
        <taxon>Malvoideae</taxon>
        <taxon>Hibiscus</taxon>
    </lineage>
</organism>
<dbReference type="OrthoDB" id="1716208at2759"/>
<evidence type="ECO:0000313" key="3">
    <source>
        <dbReference type="Proteomes" id="UP001165190"/>
    </source>
</evidence>
<dbReference type="Proteomes" id="UP001165190">
    <property type="component" value="Unassembled WGS sequence"/>
</dbReference>